<dbReference type="AlphaFoldDB" id="A0A2H0BER2"/>
<dbReference type="Pfam" id="PF11967">
    <property type="entry name" value="RecO_N"/>
    <property type="match status" value="1"/>
</dbReference>
<keyword evidence="1" id="KW-0227">DNA damage</keyword>
<proteinExistence type="predicted"/>
<evidence type="ECO:0000256" key="3">
    <source>
        <dbReference type="ARBA" id="ARBA00023204"/>
    </source>
</evidence>
<dbReference type="InterPro" id="IPR003717">
    <property type="entry name" value="RecO"/>
</dbReference>
<name>A0A2H0BER2_9BACT</name>
<dbReference type="GO" id="GO:0043590">
    <property type="term" value="C:bacterial nucleoid"/>
    <property type="evidence" value="ECO:0007669"/>
    <property type="project" value="TreeGrafter"/>
</dbReference>
<comment type="caution">
    <text evidence="5">The sequence shown here is derived from an EMBL/GenBank/DDBJ whole genome shotgun (WGS) entry which is preliminary data.</text>
</comment>
<dbReference type="GO" id="GO:0006302">
    <property type="term" value="P:double-strand break repair"/>
    <property type="evidence" value="ECO:0007669"/>
    <property type="project" value="TreeGrafter"/>
</dbReference>
<protein>
    <recommendedName>
        <fullName evidence="4">DNA replication/recombination mediator RecO N-terminal domain-containing protein</fullName>
    </recommendedName>
</protein>
<reference evidence="5 6" key="1">
    <citation type="submission" date="2017-09" db="EMBL/GenBank/DDBJ databases">
        <title>Depth-based differentiation of microbial function through sediment-hosted aquifers and enrichment of novel symbionts in the deep terrestrial subsurface.</title>
        <authorList>
            <person name="Probst A.J."/>
            <person name="Ladd B."/>
            <person name="Jarett J.K."/>
            <person name="Geller-Mcgrath D.E."/>
            <person name="Sieber C.M."/>
            <person name="Emerson J.B."/>
            <person name="Anantharaman K."/>
            <person name="Thomas B.C."/>
            <person name="Malmstrom R."/>
            <person name="Stieglmeier M."/>
            <person name="Klingl A."/>
            <person name="Woyke T."/>
            <person name="Ryan C.M."/>
            <person name="Banfield J.F."/>
        </authorList>
    </citation>
    <scope>NUCLEOTIDE SEQUENCE [LARGE SCALE GENOMIC DNA]</scope>
    <source>
        <strain evidence="5">CG22_combo_CG10-13_8_21_14_all_42_17</strain>
    </source>
</reference>
<gene>
    <name evidence="5" type="ORF">COX06_02665</name>
</gene>
<feature type="non-terminal residue" evidence="5">
    <location>
        <position position="164"/>
    </location>
</feature>
<evidence type="ECO:0000256" key="2">
    <source>
        <dbReference type="ARBA" id="ARBA00023172"/>
    </source>
</evidence>
<accession>A0A2H0BER2</accession>
<keyword evidence="2" id="KW-0233">DNA recombination</keyword>
<dbReference type="SUPFAM" id="SSF50249">
    <property type="entry name" value="Nucleic acid-binding proteins"/>
    <property type="match status" value="1"/>
</dbReference>
<dbReference type="EMBL" id="PCST01000036">
    <property type="protein sequence ID" value="PIP55530.1"/>
    <property type="molecule type" value="Genomic_DNA"/>
</dbReference>
<dbReference type="PANTHER" id="PTHR33991">
    <property type="entry name" value="DNA REPAIR PROTEIN RECO"/>
    <property type="match status" value="1"/>
</dbReference>
<organism evidence="5 6">
    <name type="scientific">Candidatus Zambryskibacteria bacterium CG22_combo_CG10-13_8_21_14_all_42_17</name>
    <dbReference type="NCBI Taxonomy" id="1975118"/>
    <lineage>
        <taxon>Bacteria</taxon>
        <taxon>Candidatus Zambryskiibacteriota</taxon>
    </lineage>
</organism>
<evidence type="ECO:0000313" key="5">
    <source>
        <dbReference type="EMBL" id="PIP55530.1"/>
    </source>
</evidence>
<evidence type="ECO:0000259" key="4">
    <source>
        <dbReference type="Pfam" id="PF11967"/>
    </source>
</evidence>
<evidence type="ECO:0000256" key="1">
    <source>
        <dbReference type="ARBA" id="ARBA00022763"/>
    </source>
</evidence>
<feature type="domain" description="DNA replication/recombination mediator RecO N-terminal" evidence="4">
    <location>
        <begin position="5"/>
        <end position="79"/>
    </location>
</feature>
<dbReference type="Proteomes" id="UP000229794">
    <property type="component" value="Unassembled WGS sequence"/>
</dbReference>
<evidence type="ECO:0000313" key="6">
    <source>
        <dbReference type="Proteomes" id="UP000229794"/>
    </source>
</evidence>
<dbReference type="PANTHER" id="PTHR33991:SF1">
    <property type="entry name" value="DNA REPAIR PROTEIN RECO"/>
    <property type="match status" value="1"/>
</dbReference>
<sequence>MSYHIYTTKGVILGERSIREADRVYSILTRDFGLLKVTAMGVRKESSKLRGSLEPFSLSNISLVRGKEYWRITSAVVIKNISASSAIARPLVLVLRLVQGEAPNPELFDAVEEAILSGEHHDDMFEVNIVSKIIFHLGYLKESDMFLEKKPLIKAINEGIQASY</sequence>
<dbReference type="InterPro" id="IPR012340">
    <property type="entry name" value="NA-bd_OB-fold"/>
</dbReference>
<keyword evidence="3" id="KW-0234">DNA repair</keyword>
<dbReference type="Gene3D" id="2.40.50.140">
    <property type="entry name" value="Nucleic acid-binding proteins"/>
    <property type="match status" value="1"/>
</dbReference>
<dbReference type="GO" id="GO:0006310">
    <property type="term" value="P:DNA recombination"/>
    <property type="evidence" value="ECO:0007669"/>
    <property type="project" value="UniProtKB-KW"/>
</dbReference>
<dbReference type="InterPro" id="IPR022572">
    <property type="entry name" value="DNA_rep/recomb_RecO_N"/>
</dbReference>